<proteinExistence type="predicted"/>
<protein>
    <submittedName>
        <fullName evidence="1">Uncharacterized protein</fullName>
    </submittedName>
</protein>
<sequence>MPVRYRVNKTTDSAPETLILEVTTVKGLAALEKYLRDMPEESYAYDVIIFRGVLPQNCKENRQSIRRLCEKYGNLFHHERTRKSSASGVWIKSEEVPFKETHENLYDLLDNMGSVTIFDINDQAKLASAHDQCIKKIGTGLVNPMYGMNLELNETCYLNNIPFLITPEQNNKISPEDPMIGINRPTKYIGSPFSYTPFHWEDGGCDSVNIVTEGFEPDAKLWMFIRNADNDSIQKKYTQDTRTMIRKGDFPDESILPGCPWPDCHKIFLRTHEYVSKTKARTEFLVQQVGDVVYVAPHVLHQVINLSTNYAEAVNVGSSRWLESNQGFRKCECPGCAIVNIYRPANIYGRVQLYYKETYTCREDGCGNEYHTAEALRNHLLHHTWNNLGQAKLRYPDLDNLLPDPKPALFGKIRGSSNYCQKLMGSPSHSELQGKSSSQSTDAMSHHPDLGDRNTGLVQPSDRSTSNPYMIPSPGNPTGVGLSKINGVMEKADRETGVVHTIASQPQPGSVTTVYVPTGNHVSTNQGKYVTKDPALAPPPSRLPYSKPGCPRCGYAGEQLNRHLRKCKDLTCPKCQKVQSKYSYTRHVNVCGKDPDIQRLLENNARLAAEFCLEKFHDPEKLDKR</sequence>
<organism evidence="1 2">
    <name type="scientific">Eretmocerus hayati</name>
    <dbReference type="NCBI Taxonomy" id="131215"/>
    <lineage>
        <taxon>Eukaryota</taxon>
        <taxon>Metazoa</taxon>
        <taxon>Ecdysozoa</taxon>
        <taxon>Arthropoda</taxon>
        <taxon>Hexapoda</taxon>
        <taxon>Insecta</taxon>
        <taxon>Pterygota</taxon>
        <taxon>Neoptera</taxon>
        <taxon>Endopterygota</taxon>
        <taxon>Hymenoptera</taxon>
        <taxon>Apocrita</taxon>
        <taxon>Proctotrupomorpha</taxon>
        <taxon>Chalcidoidea</taxon>
        <taxon>Aphelinidae</taxon>
        <taxon>Aphelininae</taxon>
        <taxon>Eretmocerus</taxon>
    </lineage>
</organism>
<dbReference type="EMBL" id="CM056742">
    <property type="protein sequence ID" value="KAJ8679035.1"/>
    <property type="molecule type" value="Genomic_DNA"/>
</dbReference>
<reference evidence="1" key="1">
    <citation type="submission" date="2023-04" db="EMBL/GenBank/DDBJ databases">
        <title>A chromosome-level genome assembly of the parasitoid wasp Eretmocerus hayati.</title>
        <authorList>
            <person name="Zhong Y."/>
            <person name="Liu S."/>
            <person name="Liu Y."/>
        </authorList>
    </citation>
    <scope>NUCLEOTIDE SEQUENCE</scope>
    <source>
        <strain evidence="1">ZJU_SS_LIU_2023</strain>
    </source>
</reference>
<name>A0ACC2PB99_9HYME</name>
<evidence type="ECO:0000313" key="2">
    <source>
        <dbReference type="Proteomes" id="UP001239111"/>
    </source>
</evidence>
<accession>A0ACC2PB99</accession>
<evidence type="ECO:0000313" key="1">
    <source>
        <dbReference type="EMBL" id="KAJ8679035.1"/>
    </source>
</evidence>
<gene>
    <name evidence="1" type="ORF">QAD02_014822</name>
</gene>
<keyword evidence="2" id="KW-1185">Reference proteome</keyword>
<dbReference type="Proteomes" id="UP001239111">
    <property type="component" value="Chromosome 2"/>
</dbReference>
<comment type="caution">
    <text evidence="1">The sequence shown here is derived from an EMBL/GenBank/DDBJ whole genome shotgun (WGS) entry which is preliminary data.</text>
</comment>